<dbReference type="Gene3D" id="1.10.287.950">
    <property type="entry name" value="Methyl-accepting chemotaxis protein"/>
    <property type="match status" value="1"/>
</dbReference>
<dbReference type="RefSeq" id="WP_183362080.1">
    <property type="nucleotide sequence ID" value="NZ_BLXZ01000006.1"/>
</dbReference>
<dbReference type="CDD" id="cd11386">
    <property type="entry name" value="MCP_signal"/>
    <property type="match status" value="1"/>
</dbReference>
<proteinExistence type="inferred from homology"/>
<dbReference type="GO" id="GO:0004888">
    <property type="term" value="F:transmembrane signaling receptor activity"/>
    <property type="evidence" value="ECO:0007669"/>
    <property type="project" value="InterPro"/>
</dbReference>
<dbReference type="SMART" id="SM00304">
    <property type="entry name" value="HAMP"/>
    <property type="match status" value="2"/>
</dbReference>
<organism evidence="8 9">
    <name type="scientific">Geomonas limicola</name>
    <dbReference type="NCBI Taxonomy" id="2740186"/>
    <lineage>
        <taxon>Bacteria</taxon>
        <taxon>Pseudomonadati</taxon>
        <taxon>Thermodesulfobacteriota</taxon>
        <taxon>Desulfuromonadia</taxon>
        <taxon>Geobacterales</taxon>
        <taxon>Geobacteraceae</taxon>
        <taxon>Geomonas</taxon>
    </lineage>
</organism>
<comment type="caution">
    <text evidence="8">The sequence shown here is derived from an EMBL/GenBank/DDBJ whole genome shotgun (WGS) entry which is preliminary data.</text>
</comment>
<dbReference type="PANTHER" id="PTHR32089:SF112">
    <property type="entry name" value="LYSOZYME-LIKE PROTEIN-RELATED"/>
    <property type="match status" value="1"/>
</dbReference>
<dbReference type="GO" id="GO:0006935">
    <property type="term" value="P:chemotaxis"/>
    <property type="evidence" value="ECO:0007669"/>
    <property type="project" value="InterPro"/>
</dbReference>
<comment type="subcellular location">
    <subcellularLocation>
        <location evidence="1">Membrane</location>
    </subcellularLocation>
</comment>
<dbReference type="PANTHER" id="PTHR32089">
    <property type="entry name" value="METHYL-ACCEPTING CHEMOTAXIS PROTEIN MCPB"/>
    <property type="match status" value="1"/>
</dbReference>
<evidence type="ECO:0000256" key="4">
    <source>
        <dbReference type="PROSITE-ProRule" id="PRU00284"/>
    </source>
</evidence>
<keyword evidence="5" id="KW-0812">Transmembrane</keyword>
<feature type="transmembrane region" description="Helical" evidence="5">
    <location>
        <begin position="467"/>
        <end position="488"/>
    </location>
</feature>
<gene>
    <name evidence="8" type="ORF">GMLC_30840</name>
</gene>
<dbReference type="CDD" id="cd06225">
    <property type="entry name" value="HAMP"/>
    <property type="match status" value="1"/>
</dbReference>
<evidence type="ECO:0000256" key="1">
    <source>
        <dbReference type="ARBA" id="ARBA00004370"/>
    </source>
</evidence>
<dbReference type="PROSITE" id="PS50885">
    <property type="entry name" value="HAMP"/>
    <property type="match status" value="1"/>
</dbReference>
<comment type="similarity">
    <text evidence="3">Belongs to the methyl-accepting chemotaxis (MCP) protein family.</text>
</comment>
<dbReference type="InterPro" id="IPR004089">
    <property type="entry name" value="MCPsignal_dom"/>
</dbReference>
<evidence type="ECO:0000259" key="7">
    <source>
        <dbReference type="PROSITE" id="PS50885"/>
    </source>
</evidence>
<accession>A0A6V8NA69</accession>
<dbReference type="Pfam" id="PF00015">
    <property type="entry name" value="MCPsignal"/>
    <property type="match status" value="1"/>
</dbReference>
<dbReference type="InterPro" id="IPR004090">
    <property type="entry name" value="Chemotax_Me-accpt_rcpt"/>
</dbReference>
<dbReference type="SMART" id="SM00283">
    <property type="entry name" value="MA"/>
    <property type="match status" value="1"/>
</dbReference>
<feature type="domain" description="Methyl-accepting transducer" evidence="6">
    <location>
        <begin position="547"/>
        <end position="783"/>
    </location>
</feature>
<dbReference type="FunFam" id="1.10.287.950:FF:000001">
    <property type="entry name" value="Methyl-accepting chemotaxis sensory transducer"/>
    <property type="match status" value="1"/>
</dbReference>
<feature type="domain" description="HAMP" evidence="7">
    <location>
        <begin position="488"/>
        <end position="542"/>
    </location>
</feature>
<evidence type="ECO:0000256" key="3">
    <source>
        <dbReference type="ARBA" id="ARBA00029447"/>
    </source>
</evidence>
<evidence type="ECO:0008006" key="10">
    <source>
        <dbReference type="Google" id="ProtNLM"/>
    </source>
</evidence>
<evidence type="ECO:0000256" key="5">
    <source>
        <dbReference type="SAM" id="Phobius"/>
    </source>
</evidence>
<protein>
    <recommendedName>
        <fullName evidence="10">Methyl-accepting chemotaxis protein</fullName>
    </recommendedName>
</protein>
<dbReference type="PRINTS" id="PR00260">
    <property type="entry name" value="CHEMTRNSDUCR"/>
</dbReference>
<evidence type="ECO:0000313" key="8">
    <source>
        <dbReference type="EMBL" id="GFO69505.1"/>
    </source>
</evidence>
<keyword evidence="5" id="KW-0472">Membrane</keyword>
<evidence type="ECO:0000313" key="9">
    <source>
        <dbReference type="Proteomes" id="UP000587586"/>
    </source>
</evidence>
<dbReference type="Pfam" id="PF00672">
    <property type="entry name" value="HAMP"/>
    <property type="match status" value="1"/>
</dbReference>
<evidence type="ECO:0000259" key="6">
    <source>
        <dbReference type="PROSITE" id="PS50111"/>
    </source>
</evidence>
<keyword evidence="5" id="KW-1133">Transmembrane helix</keyword>
<dbReference type="AlphaFoldDB" id="A0A6V8NA69"/>
<name>A0A6V8NA69_9BACT</name>
<keyword evidence="2 4" id="KW-0807">Transducer</keyword>
<dbReference type="GO" id="GO:0007165">
    <property type="term" value="P:signal transduction"/>
    <property type="evidence" value="ECO:0007669"/>
    <property type="project" value="UniProtKB-KW"/>
</dbReference>
<reference evidence="9" key="1">
    <citation type="submission" date="2020-06" db="EMBL/GenBank/DDBJ databases">
        <title>Draft genomic sequecing of Geomonas sp. Red745.</title>
        <authorList>
            <person name="Itoh H."/>
            <person name="Xu Z.X."/>
            <person name="Ushijima N."/>
            <person name="Masuda Y."/>
            <person name="Shiratori Y."/>
            <person name="Senoo K."/>
        </authorList>
    </citation>
    <scope>NUCLEOTIDE SEQUENCE [LARGE SCALE GENOMIC DNA]</scope>
    <source>
        <strain evidence="9">Red745</strain>
    </source>
</reference>
<dbReference type="PROSITE" id="PS50111">
    <property type="entry name" value="CHEMOTAXIS_TRANSDUC_2"/>
    <property type="match status" value="1"/>
</dbReference>
<dbReference type="SUPFAM" id="SSF58104">
    <property type="entry name" value="Methyl-accepting chemotaxis protein (MCP) signaling domain"/>
    <property type="match status" value="1"/>
</dbReference>
<sequence length="819" mass="85106">MSIRKLLFASIAATLLGLLVISAVSIYSVSKIRGTVARVTGLSTPLQVKTALLQREIETVTGSLLRLGIATSEQEAAAMSSRTEEGLKRISELLGEIAKLQPDASRTDQKALADLQAEVLAAVRERLASAGAMHKDGESLEQAMLSAEKALASVSRDMKLLSEDSSRRVSGSFSASSQGMADLQQVAALTKTLKESQVIIGDLDQAKKSLQVSAMKQRLKSAVATATAGSPGDPVIRETMATTQALAERMLKADTGLFALKSALLSGKDVTKEYLTERNDLASRLMEAGTALQTVELRVEQVSRQAKTNSEQAIAASAQATRAASTLQPALLAAKSAEAITRQAITAMTMKELDAVAAQARQDFAQSVAGFKNGRAVLRGASSAGAQRSIDAALSSVSSAAQVAERMIASQAKIVGATARTQAAIAKVKQMAEKEAKSGDELGRKAAGVQEQMVQEASAAVQRSTGLIVALSVAAALVVSVPLFWTFVRVRRSMRSTNDMIDDIAKGEGDLTKRLDDSGGDEFAEMSGRFNEFLSKLGGTVSSIMDDTQSLASVAGQMEESSAGIAKTSSELAMLATSTATAVHEMAATAGDIASSCVTMQQEAGRVESSAKEGAQVIADANRVMVSLSEGVKDAAQSVKALGERSEEIGQIIETIQRIAEQTNLLALNAAIEAARAGEQGRGFAVVADEVRALAEQAAQATGEISKVITGIQNETKQVVSGMAKSVDQAEQGARMAVTSGEVVSGIVAAVSKLNEQIAVVATAAEEQSSTADSVSETVTGIEQGIGSVSQQASSGAHCAHELASVSSKLSSAVHQFKV</sequence>
<dbReference type="GO" id="GO:0016020">
    <property type="term" value="C:membrane"/>
    <property type="evidence" value="ECO:0007669"/>
    <property type="project" value="UniProtKB-SubCell"/>
</dbReference>
<dbReference type="Proteomes" id="UP000587586">
    <property type="component" value="Unassembled WGS sequence"/>
</dbReference>
<keyword evidence="9" id="KW-1185">Reference proteome</keyword>
<dbReference type="EMBL" id="BLXZ01000006">
    <property type="protein sequence ID" value="GFO69505.1"/>
    <property type="molecule type" value="Genomic_DNA"/>
</dbReference>
<evidence type="ECO:0000256" key="2">
    <source>
        <dbReference type="ARBA" id="ARBA00023224"/>
    </source>
</evidence>
<dbReference type="InterPro" id="IPR003660">
    <property type="entry name" value="HAMP_dom"/>
</dbReference>